<protein>
    <submittedName>
        <fullName evidence="1">Uncharacterized protein</fullName>
    </submittedName>
</protein>
<reference evidence="1" key="1">
    <citation type="journal article" date="2009" name="Rice">
        <title>De Novo Next Generation Sequencing of Plant Genomes.</title>
        <authorList>
            <person name="Rounsley S."/>
            <person name="Marri P.R."/>
            <person name="Yu Y."/>
            <person name="He R."/>
            <person name="Sisneros N."/>
            <person name="Goicoechea J.L."/>
            <person name="Lee S.J."/>
            <person name="Angelova A."/>
            <person name="Kudrna D."/>
            <person name="Luo M."/>
            <person name="Affourtit J."/>
            <person name="Desany B."/>
            <person name="Knight J."/>
            <person name="Niazi F."/>
            <person name="Egholm M."/>
            <person name="Wing R.A."/>
        </authorList>
    </citation>
    <scope>NUCLEOTIDE SEQUENCE [LARGE SCALE GENOMIC DNA]</scope>
    <source>
        <strain evidence="1">cv. IRGC 105608</strain>
    </source>
</reference>
<dbReference type="EnsemblPlants" id="OBART11G05060.1">
    <property type="protein sequence ID" value="OBART11G05060.1"/>
    <property type="gene ID" value="OBART11G05060"/>
</dbReference>
<evidence type="ECO:0000313" key="1">
    <source>
        <dbReference type="EnsemblPlants" id="OBART11G05060.1"/>
    </source>
</evidence>
<accession>A0A0D3HIY9</accession>
<organism evidence="1">
    <name type="scientific">Oryza barthii</name>
    <dbReference type="NCBI Taxonomy" id="65489"/>
    <lineage>
        <taxon>Eukaryota</taxon>
        <taxon>Viridiplantae</taxon>
        <taxon>Streptophyta</taxon>
        <taxon>Embryophyta</taxon>
        <taxon>Tracheophyta</taxon>
        <taxon>Spermatophyta</taxon>
        <taxon>Magnoliopsida</taxon>
        <taxon>Liliopsida</taxon>
        <taxon>Poales</taxon>
        <taxon>Poaceae</taxon>
        <taxon>BOP clade</taxon>
        <taxon>Oryzoideae</taxon>
        <taxon>Oryzeae</taxon>
        <taxon>Oryzinae</taxon>
        <taxon>Oryza</taxon>
    </lineage>
</organism>
<dbReference type="AlphaFoldDB" id="A0A0D3HIY9"/>
<proteinExistence type="predicted"/>
<dbReference type="PaxDb" id="65489-OBART11G05060.1"/>
<evidence type="ECO:0000313" key="2">
    <source>
        <dbReference type="Proteomes" id="UP000026960"/>
    </source>
</evidence>
<dbReference type="HOGENOM" id="CLU_2041613_0_0_1"/>
<dbReference type="Proteomes" id="UP000026960">
    <property type="component" value="Chromosome 11"/>
</dbReference>
<keyword evidence="2" id="KW-1185">Reference proteome</keyword>
<name>A0A0D3HIY9_9ORYZ</name>
<reference evidence="1" key="2">
    <citation type="submission" date="2015-03" db="UniProtKB">
        <authorList>
            <consortium name="EnsemblPlants"/>
        </authorList>
    </citation>
    <scope>IDENTIFICATION</scope>
</reference>
<sequence>MANEGLEAEKGMLVVELATRTGLGGCGPRLAPSKAMSGMMSCCVDDAAAGNGVTAYLTWSSRQLRMAFGGGRQDDYGGIHDALVVMAFLWMKLAKGFGGIRRSYEAAQKRSKTCAIEATKR</sequence>
<dbReference type="Gramene" id="OBART11G05060.1">
    <property type="protein sequence ID" value="OBART11G05060.1"/>
    <property type="gene ID" value="OBART11G05060"/>
</dbReference>